<keyword evidence="3" id="KW-1185">Reference proteome</keyword>
<accession>A0A4Z2GH26</accession>
<name>A0A4Z2GH26_9TELE</name>
<evidence type="ECO:0000256" key="1">
    <source>
        <dbReference type="SAM" id="MobiDB-lite"/>
    </source>
</evidence>
<feature type="compositionally biased region" description="Polar residues" evidence="1">
    <location>
        <begin position="50"/>
        <end position="60"/>
    </location>
</feature>
<sequence length="60" mass="6498">MAVFLGARRSSGDTVKPHTVIADRFAAPPPSFVESPVGSVPWKAHHRSRSGQLQQTGHFC</sequence>
<reference evidence="2 3" key="1">
    <citation type="submission" date="2019-03" db="EMBL/GenBank/DDBJ databases">
        <title>First draft genome of Liparis tanakae, snailfish: a comprehensive survey of snailfish specific genes.</title>
        <authorList>
            <person name="Kim W."/>
            <person name="Song I."/>
            <person name="Jeong J.-H."/>
            <person name="Kim D."/>
            <person name="Kim S."/>
            <person name="Ryu S."/>
            <person name="Song J.Y."/>
            <person name="Lee S.K."/>
        </authorList>
    </citation>
    <scope>NUCLEOTIDE SEQUENCE [LARGE SCALE GENOMIC DNA]</scope>
    <source>
        <tissue evidence="2">Muscle</tissue>
    </source>
</reference>
<protein>
    <submittedName>
        <fullName evidence="2">Uncharacterized protein</fullName>
    </submittedName>
</protein>
<evidence type="ECO:0000313" key="3">
    <source>
        <dbReference type="Proteomes" id="UP000314294"/>
    </source>
</evidence>
<proteinExistence type="predicted"/>
<dbReference type="EMBL" id="SRLO01000547">
    <property type="protein sequence ID" value="TNN52435.1"/>
    <property type="molecule type" value="Genomic_DNA"/>
</dbReference>
<evidence type="ECO:0000313" key="2">
    <source>
        <dbReference type="EMBL" id="TNN52435.1"/>
    </source>
</evidence>
<dbReference type="AlphaFoldDB" id="A0A4Z2GH26"/>
<comment type="caution">
    <text evidence="2">The sequence shown here is derived from an EMBL/GenBank/DDBJ whole genome shotgun (WGS) entry which is preliminary data.</text>
</comment>
<organism evidence="2 3">
    <name type="scientific">Liparis tanakae</name>
    <name type="common">Tanaka's snailfish</name>
    <dbReference type="NCBI Taxonomy" id="230148"/>
    <lineage>
        <taxon>Eukaryota</taxon>
        <taxon>Metazoa</taxon>
        <taxon>Chordata</taxon>
        <taxon>Craniata</taxon>
        <taxon>Vertebrata</taxon>
        <taxon>Euteleostomi</taxon>
        <taxon>Actinopterygii</taxon>
        <taxon>Neopterygii</taxon>
        <taxon>Teleostei</taxon>
        <taxon>Neoteleostei</taxon>
        <taxon>Acanthomorphata</taxon>
        <taxon>Eupercaria</taxon>
        <taxon>Perciformes</taxon>
        <taxon>Cottioidei</taxon>
        <taxon>Cottales</taxon>
        <taxon>Liparidae</taxon>
        <taxon>Liparis</taxon>
    </lineage>
</organism>
<dbReference type="Proteomes" id="UP000314294">
    <property type="component" value="Unassembled WGS sequence"/>
</dbReference>
<feature type="region of interest" description="Disordered" evidence="1">
    <location>
        <begin position="36"/>
        <end position="60"/>
    </location>
</feature>
<gene>
    <name evidence="2" type="ORF">EYF80_037335</name>
</gene>